<dbReference type="PANTHER" id="PTHR47504">
    <property type="entry name" value="RIGHT ORIGIN-BINDING PROTEIN"/>
    <property type="match status" value="1"/>
</dbReference>
<accession>A0ABY5RT97</accession>
<evidence type="ECO:0000313" key="7">
    <source>
        <dbReference type="Proteomes" id="UP001017257"/>
    </source>
</evidence>
<dbReference type="InterPro" id="IPR018060">
    <property type="entry name" value="HTH_AraC"/>
</dbReference>
<evidence type="ECO:0000256" key="3">
    <source>
        <dbReference type="ARBA" id="ARBA00023163"/>
    </source>
</evidence>
<evidence type="ECO:0000313" key="6">
    <source>
        <dbReference type="EMBL" id="UVF20471.1"/>
    </source>
</evidence>
<dbReference type="SUPFAM" id="SSF46689">
    <property type="entry name" value="Homeodomain-like"/>
    <property type="match status" value="2"/>
</dbReference>
<dbReference type="Gene3D" id="1.10.10.60">
    <property type="entry name" value="Homeodomain-like"/>
    <property type="match status" value="1"/>
</dbReference>
<dbReference type="PROSITE" id="PS00041">
    <property type="entry name" value="HTH_ARAC_FAMILY_1"/>
    <property type="match status" value="1"/>
</dbReference>
<protein>
    <submittedName>
        <fullName evidence="6">Helix-turn-helix transcriptional regulator</fullName>
    </submittedName>
</protein>
<feature type="domain" description="HTH araC/xylS-type" evidence="5">
    <location>
        <begin position="1"/>
        <end position="97"/>
    </location>
</feature>
<proteinExistence type="predicted"/>
<sequence>MRFIESRLASATLNVDAVCHAVGVSRRTLYRLFDQEGGVQRYIQARRLERVRSALIDPADTRRISEVAAGFGFLRTDHFARAFRQQFGQSASDARHQSRGPEVDPAASPIESGTWRDFDDWIRTLHA</sequence>
<reference evidence="6" key="1">
    <citation type="submission" date="2022-08" db="EMBL/GenBank/DDBJ databases">
        <title>Microvirga terrae sp. nov., isolated from soil.</title>
        <authorList>
            <person name="Kim K.H."/>
            <person name="Seo Y.L."/>
            <person name="Kim J.M."/>
            <person name="Lee J.K."/>
            <person name="Han D.M."/>
            <person name="Jeon C.O."/>
        </authorList>
    </citation>
    <scope>NUCLEOTIDE SEQUENCE</scope>
    <source>
        <strain evidence="6">R24</strain>
    </source>
</reference>
<dbReference type="PROSITE" id="PS01124">
    <property type="entry name" value="HTH_ARAC_FAMILY_2"/>
    <property type="match status" value="1"/>
</dbReference>
<keyword evidence="7" id="KW-1185">Reference proteome</keyword>
<keyword evidence="1" id="KW-0805">Transcription regulation</keyword>
<evidence type="ECO:0000256" key="2">
    <source>
        <dbReference type="ARBA" id="ARBA00023125"/>
    </source>
</evidence>
<dbReference type="InterPro" id="IPR009057">
    <property type="entry name" value="Homeodomain-like_sf"/>
</dbReference>
<dbReference type="EMBL" id="CP102845">
    <property type="protein sequence ID" value="UVF20471.1"/>
    <property type="molecule type" value="Genomic_DNA"/>
</dbReference>
<evidence type="ECO:0000256" key="1">
    <source>
        <dbReference type="ARBA" id="ARBA00023015"/>
    </source>
</evidence>
<name>A0ABY5RT97_9HYPH</name>
<feature type="region of interest" description="Disordered" evidence="4">
    <location>
        <begin position="88"/>
        <end position="111"/>
    </location>
</feature>
<gene>
    <name evidence="6" type="ORF">HPT29_004835</name>
</gene>
<dbReference type="Proteomes" id="UP001017257">
    <property type="component" value="Chromosome"/>
</dbReference>
<dbReference type="PANTHER" id="PTHR47504:SF5">
    <property type="entry name" value="RIGHT ORIGIN-BINDING PROTEIN"/>
    <property type="match status" value="1"/>
</dbReference>
<keyword evidence="3" id="KW-0804">Transcription</keyword>
<dbReference type="RefSeq" id="WP_259060479.1">
    <property type="nucleotide sequence ID" value="NZ_CP102845.1"/>
</dbReference>
<dbReference type="Pfam" id="PF12833">
    <property type="entry name" value="HTH_18"/>
    <property type="match status" value="1"/>
</dbReference>
<organism evidence="6 7">
    <name type="scientific">Microvirga terrae</name>
    <dbReference type="NCBI Taxonomy" id="2740529"/>
    <lineage>
        <taxon>Bacteria</taxon>
        <taxon>Pseudomonadati</taxon>
        <taxon>Pseudomonadota</taxon>
        <taxon>Alphaproteobacteria</taxon>
        <taxon>Hyphomicrobiales</taxon>
        <taxon>Methylobacteriaceae</taxon>
        <taxon>Microvirga</taxon>
    </lineage>
</organism>
<evidence type="ECO:0000256" key="4">
    <source>
        <dbReference type="SAM" id="MobiDB-lite"/>
    </source>
</evidence>
<keyword evidence="2" id="KW-0238">DNA-binding</keyword>
<dbReference type="InterPro" id="IPR018062">
    <property type="entry name" value="HTH_AraC-typ_CS"/>
</dbReference>
<dbReference type="InterPro" id="IPR050959">
    <property type="entry name" value="MarA-like"/>
</dbReference>
<feature type="compositionally biased region" description="Basic and acidic residues" evidence="4">
    <location>
        <begin position="93"/>
        <end position="102"/>
    </location>
</feature>
<dbReference type="SMART" id="SM00342">
    <property type="entry name" value="HTH_ARAC"/>
    <property type="match status" value="1"/>
</dbReference>
<evidence type="ECO:0000259" key="5">
    <source>
        <dbReference type="PROSITE" id="PS01124"/>
    </source>
</evidence>